<keyword evidence="3" id="KW-0732">Signal</keyword>
<proteinExistence type="predicted"/>
<keyword evidence="1" id="KW-0479">Metal-binding</keyword>
<dbReference type="PROSITE" id="PS51257">
    <property type="entry name" value="PROKAR_LIPOPROTEIN"/>
    <property type="match status" value="1"/>
</dbReference>
<dbReference type="Gene3D" id="3.20.20.370">
    <property type="entry name" value="Glycoside hydrolase/deacetylase"/>
    <property type="match status" value="1"/>
</dbReference>
<evidence type="ECO:0000259" key="4">
    <source>
        <dbReference type="PROSITE" id="PS51677"/>
    </source>
</evidence>
<dbReference type="AlphaFoldDB" id="A0A662Z3L0"/>
<evidence type="ECO:0000313" key="5">
    <source>
        <dbReference type="EMBL" id="SEW03335.1"/>
    </source>
</evidence>
<dbReference type="GO" id="GO:0016020">
    <property type="term" value="C:membrane"/>
    <property type="evidence" value="ECO:0007669"/>
    <property type="project" value="TreeGrafter"/>
</dbReference>
<feature type="signal peptide" evidence="3">
    <location>
        <begin position="1"/>
        <end position="18"/>
    </location>
</feature>
<dbReference type="EMBL" id="FOIT01000003">
    <property type="protein sequence ID" value="SEW03335.1"/>
    <property type="molecule type" value="Genomic_DNA"/>
</dbReference>
<evidence type="ECO:0000256" key="2">
    <source>
        <dbReference type="ARBA" id="ARBA00022801"/>
    </source>
</evidence>
<dbReference type="Proteomes" id="UP000243605">
    <property type="component" value="Unassembled WGS sequence"/>
</dbReference>
<protein>
    <submittedName>
        <fullName evidence="5">Peptidoglycan/xylan/chitin deacetylase, PgdA/CDA1 family</fullName>
    </submittedName>
</protein>
<dbReference type="InterPro" id="IPR011330">
    <property type="entry name" value="Glyco_hydro/deAcase_b/a-brl"/>
</dbReference>
<reference evidence="5 6" key="1">
    <citation type="submission" date="2016-10" db="EMBL/GenBank/DDBJ databases">
        <authorList>
            <person name="Varghese N."/>
            <person name="Submissions S."/>
        </authorList>
    </citation>
    <scope>NUCLEOTIDE SEQUENCE [LARGE SCALE GENOMIC DNA]</scope>
    <source>
        <strain evidence="5 6">IBRC-M10081</strain>
    </source>
</reference>
<sequence length="494" mass="55927">MKKIVVLSLAFAASVILSGCNSDEDDAVSELNGSKNVASEFSAGENNIQSQPKTEEIAARHETVRTKEDGTDYVSIVEETEDYIINVEIPHSDSSDVTTQIESELDSLERRFKRSIVEGQKDLSELEIGFEKETLNDELIVYTQTAELKNTNADRTFFQTFIEYNDELLEFEDIFDDSVEARELYHHYVLQELKNENPVHLNESSLERTMIRSDNAIDKVYPTEEGLVFQFNTLEVGGMDVGTPKVLVDYANVSHLMTEKCQEILGDVADEWKLTGAFAGSLTPSDYDAFYQVRDDIDEDKQLIALTFDDGPAPGTTENILDTLAEHDVKATFFVLGSMVEAYPEIAKRIVDDGHEIANHSYNHPQLTTLSEENLQYQIGYTQELIQDATGTWAMLFRPPYGDTNQFVRDTAGIQEVLWNIDTLDWQSRNTNLIYNNVMTNVGDGSVILMHDIVDATPQAVVNLMNNLDKDQFEFVTVSELYEYREEVSSFTQY</sequence>
<dbReference type="InterPro" id="IPR050248">
    <property type="entry name" value="Polysacc_deacetylase_ArnD"/>
</dbReference>
<keyword evidence="2" id="KW-0378">Hydrolase</keyword>
<feature type="domain" description="NodB homology" evidence="4">
    <location>
        <begin position="302"/>
        <end position="478"/>
    </location>
</feature>
<dbReference type="PANTHER" id="PTHR10587:SF133">
    <property type="entry name" value="CHITIN DEACETYLASE 1-RELATED"/>
    <property type="match status" value="1"/>
</dbReference>
<organism evidence="5 6">
    <name type="scientific">Aliicoccus persicus</name>
    <dbReference type="NCBI Taxonomy" id="930138"/>
    <lineage>
        <taxon>Bacteria</taxon>
        <taxon>Bacillati</taxon>
        <taxon>Bacillota</taxon>
        <taxon>Bacilli</taxon>
        <taxon>Bacillales</taxon>
        <taxon>Staphylococcaceae</taxon>
        <taxon>Aliicoccus</taxon>
    </lineage>
</organism>
<feature type="chain" id="PRO_5038744143" evidence="3">
    <location>
        <begin position="19"/>
        <end position="494"/>
    </location>
</feature>
<dbReference type="GO" id="GO:0005975">
    <property type="term" value="P:carbohydrate metabolic process"/>
    <property type="evidence" value="ECO:0007669"/>
    <property type="project" value="InterPro"/>
</dbReference>
<dbReference type="GO" id="GO:0046872">
    <property type="term" value="F:metal ion binding"/>
    <property type="evidence" value="ECO:0007669"/>
    <property type="project" value="UniProtKB-KW"/>
</dbReference>
<dbReference type="RefSeq" id="WP_091475082.1">
    <property type="nucleotide sequence ID" value="NZ_FOIT01000003.1"/>
</dbReference>
<dbReference type="InterPro" id="IPR037126">
    <property type="entry name" value="PdaC/RsiV-like_sf"/>
</dbReference>
<dbReference type="GO" id="GO:0016810">
    <property type="term" value="F:hydrolase activity, acting on carbon-nitrogen (but not peptide) bonds"/>
    <property type="evidence" value="ECO:0007669"/>
    <property type="project" value="InterPro"/>
</dbReference>
<accession>A0A662Z3L0</accession>
<gene>
    <name evidence="5" type="ORF">SAMN05192557_1351</name>
</gene>
<dbReference type="PANTHER" id="PTHR10587">
    <property type="entry name" value="GLYCOSYL TRANSFERASE-RELATED"/>
    <property type="match status" value="1"/>
</dbReference>
<dbReference type="InterPro" id="IPR002509">
    <property type="entry name" value="NODB_dom"/>
</dbReference>
<evidence type="ECO:0000256" key="1">
    <source>
        <dbReference type="ARBA" id="ARBA00022723"/>
    </source>
</evidence>
<dbReference type="Gene3D" id="3.90.640.20">
    <property type="entry name" value="Heat-shock cognate protein, ATPase"/>
    <property type="match status" value="1"/>
</dbReference>
<name>A0A662Z3L0_9STAP</name>
<dbReference type="SUPFAM" id="SSF88713">
    <property type="entry name" value="Glycoside hydrolase/deacetylase"/>
    <property type="match status" value="1"/>
</dbReference>
<dbReference type="PROSITE" id="PS51677">
    <property type="entry name" value="NODB"/>
    <property type="match status" value="1"/>
</dbReference>
<keyword evidence="6" id="KW-1185">Reference proteome</keyword>
<evidence type="ECO:0000256" key="3">
    <source>
        <dbReference type="SAM" id="SignalP"/>
    </source>
</evidence>
<dbReference type="OrthoDB" id="9812065at2"/>
<dbReference type="Pfam" id="PF01522">
    <property type="entry name" value="Polysacc_deac_1"/>
    <property type="match status" value="1"/>
</dbReference>
<dbReference type="CDD" id="cd10917">
    <property type="entry name" value="CE4_NodB_like_6s_7s"/>
    <property type="match status" value="1"/>
</dbReference>
<evidence type="ECO:0000313" key="6">
    <source>
        <dbReference type="Proteomes" id="UP000243605"/>
    </source>
</evidence>